<dbReference type="InterPro" id="IPR006684">
    <property type="entry name" value="YbgC/YbaW"/>
</dbReference>
<dbReference type="RefSeq" id="WP_145276024.1">
    <property type="nucleotide sequence ID" value="NZ_CP036272.1"/>
</dbReference>
<reference evidence="3 4" key="1">
    <citation type="submission" date="2019-02" db="EMBL/GenBank/DDBJ databases">
        <title>Deep-cultivation of Planctomycetes and their phenomic and genomic characterization uncovers novel biology.</title>
        <authorList>
            <person name="Wiegand S."/>
            <person name="Jogler M."/>
            <person name="Boedeker C."/>
            <person name="Pinto D."/>
            <person name="Vollmers J."/>
            <person name="Rivas-Marin E."/>
            <person name="Kohn T."/>
            <person name="Peeters S.H."/>
            <person name="Heuer A."/>
            <person name="Rast P."/>
            <person name="Oberbeckmann S."/>
            <person name="Bunk B."/>
            <person name="Jeske O."/>
            <person name="Meyerdierks A."/>
            <person name="Storesund J.E."/>
            <person name="Kallscheuer N."/>
            <person name="Luecker S."/>
            <person name="Lage O.M."/>
            <person name="Pohl T."/>
            <person name="Merkel B.J."/>
            <person name="Hornburger P."/>
            <person name="Mueller R.-W."/>
            <person name="Bruemmer F."/>
            <person name="Labrenz M."/>
            <person name="Spormann A.M."/>
            <person name="Op den Camp H."/>
            <person name="Overmann J."/>
            <person name="Amann R."/>
            <person name="Jetten M.S.M."/>
            <person name="Mascher T."/>
            <person name="Medema M.H."/>
            <person name="Devos D.P."/>
            <person name="Kaster A.-K."/>
            <person name="Ovreas L."/>
            <person name="Rohde M."/>
            <person name="Galperin M.Y."/>
            <person name="Jogler C."/>
        </authorList>
    </citation>
    <scope>NUCLEOTIDE SEQUENCE [LARGE SCALE GENOMIC DNA]</scope>
    <source>
        <strain evidence="3 4">SV_7m_r</strain>
    </source>
</reference>
<comment type="similarity">
    <text evidence="1">Belongs to the 4-hydroxybenzoyl-CoA thioesterase family.</text>
</comment>
<dbReference type="PANTHER" id="PTHR31793">
    <property type="entry name" value="4-HYDROXYBENZOYL-COA THIOESTERASE FAMILY MEMBER"/>
    <property type="match status" value="1"/>
</dbReference>
<evidence type="ECO:0000313" key="3">
    <source>
        <dbReference type="EMBL" id="QDT61745.1"/>
    </source>
</evidence>
<dbReference type="NCBIfam" id="TIGR00051">
    <property type="entry name" value="YbgC/FadM family acyl-CoA thioesterase"/>
    <property type="match status" value="1"/>
</dbReference>
<sequence length="130" mass="15180">MRQHSIQHRVRYDECDPMGIVHHSVYLQFFEMGRTELFRAGGGRYREMEDAGWFVVVVHVDCRYKMSARYDDLIEIKTTIEKITAAKIIHRYEVIRDGTVLVEAKVTLGVIDRAGKLQRVPESLRKDLDV</sequence>
<evidence type="ECO:0000256" key="1">
    <source>
        <dbReference type="ARBA" id="ARBA00005953"/>
    </source>
</evidence>
<dbReference type="SUPFAM" id="SSF54637">
    <property type="entry name" value="Thioesterase/thiol ester dehydrase-isomerase"/>
    <property type="match status" value="1"/>
</dbReference>
<dbReference type="InterPro" id="IPR029069">
    <property type="entry name" value="HotDog_dom_sf"/>
</dbReference>
<evidence type="ECO:0000313" key="4">
    <source>
        <dbReference type="Proteomes" id="UP000315003"/>
    </source>
</evidence>
<proteinExistence type="inferred from homology"/>
<dbReference type="Gene3D" id="3.10.129.10">
    <property type="entry name" value="Hotdog Thioesterase"/>
    <property type="match status" value="1"/>
</dbReference>
<gene>
    <name evidence="3" type="primary">ybgC_2</name>
    <name evidence="3" type="ORF">SV7mr_42850</name>
</gene>
<name>A0A517T024_9BACT</name>
<dbReference type="AlphaFoldDB" id="A0A517T024"/>
<keyword evidence="4" id="KW-1185">Reference proteome</keyword>
<dbReference type="InterPro" id="IPR008272">
    <property type="entry name" value="HB-CoA_thioesterase_AS"/>
</dbReference>
<dbReference type="EC" id="3.1.2.-" evidence="3"/>
<dbReference type="GO" id="GO:0047617">
    <property type="term" value="F:fatty acyl-CoA hydrolase activity"/>
    <property type="evidence" value="ECO:0007669"/>
    <property type="project" value="TreeGrafter"/>
</dbReference>
<dbReference type="PROSITE" id="PS01328">
    <property type="entry name" value="4HBCOA_THIOESTERASE"/>
    <property type="match status" value="1"/>
</dbReference>
<accession>A0A517T024</accession>
<dbReference type="CDD" id="cd00586">
    <property type="entry name" value="4HBT"/>
    <property type="match status" value="1"/>
</dbReference>
<keyword evidence="2 3" id="KW-0378">Hydrolase</keyword>
<dbReference type="Proteomes" id="UP000315003">
    <property type="component" value="Chromosome"/>
</dbReference>
<dbReference type="InterPro" id="IPR050563">
    <property type="entry name" value="4-hydroxybenzoyl-CoA_TE"/>
</dbReference>
<dbReference type="EMBL" id="CP036272">
    <property type="protein sequence ID" value="QDT61745.1"/>
    <property type="molecule type" value="Genomic_DNA"/>
</dbReference>
<organism evidence="3 4">
    <name type="scientific">Stieleria bergensis</name>
    <dbReference type="NCBI Taxonomy" id="2528025"/>
    <lineage>
        <taxon>Bacteria</taxon>
        <taxon>Pseudomonadati</taxon>
        <taxon>Planctomycetota</taxon>
        <taxon>Planctomycetia</taxon>
        <taxon>Pirellulales</taxon>
        <taxon>Pirellulaceae</taxon>
        <taxon>Stieleria</taxon>
    </lineage>
</organism>
<dbReference type="Pfam" id="PF13279">
    <property type="entry name" value="4HBT_2"/>
    <property type="match status" value="1"/>
</dbReference>
<dbReference type="OrthoDB" id="9800856at2"/>
<dbReference type="PANTHER" id="PTHR31793:SF27">
    <property type="entry name" value="NOVEL THIOESTERASE SUPERFAMILY DOMAIN AND SAPOSIN A-TYPE DOMAIN CONTAINING PROTEIN (0610012H03RIK)"/>
    <property type="match status" value="1"/>
</dbReference>
<evidence type="ECO:0000256" key="2">
    <source>
        <dbReference type="ARBA" id="ARBA00022801"/>
    </source>
</evidence>
<protein>
    <submittedName>
        <fullName evidence="3">Acyl-CoA thioester hydrolase YbgC</fullName>
        <ecNumber evidence="3">3.1.2.-</ecNumber>
    </submittedName>
</protein>
<dbReference type="PIRSF" id="PIRSF003230">
    <property type="entry name" value="YbgC"/>
    <property type="match status" value="1"/>
</dbReference>